<keyword evidence="5" id="KW-1185">Reference proteome</keyword>
<dbReference type="SUPFAM" id="SSF56112">
    <property type="entry name" value="Protein kinase-like (PK-like)"/>
    <property type="match status" value="1"/>
</dbReference>
<dbReference type="PANTHER" id="PTHR48014">
    <property type="entry name" value="SERINE/THREONINE-PROTEIN KINASE FRAY2"/>
    <property type="match status" value="1"/>
</dbReference>
<proteinExistence type="inferred from homology"/>
<accession>A0A8C4NCG2</accession>
<protein>
    <submittedName>
        <fullName evidence="4">STE20 related adaptor alpha</fullName>
    </submittedName>
</protein>
<reference evidence="4" key="2">
    <citation type="submission" date="2025-09" db="UniProtKB">
        <authorList>
            <consortium name="Ensembl"/>
        </authorList>
    </citation>
    <scope>IDENTIFICATION</scope>
</reference>
<evidence type="ECO:0000259" key="3">
    <source>
        <dbReference type="PROSITE" id="PS50011"/>
    </source>
</evidence>
<name>A0A8C4NCG2_EPTBU</name>
<dbReference type="Gene3D" id="1.10.510.10">
    <property type="entry name" value="Transferase(Phosphotransferase) domain 1"/>
    <property type="match status" value="1"/>
</dbReference>
<evidence type="ECO:0000313" key="5">
    <source>
        <dbReference type="Proteomes" id="UP000694388"/>
    </source>
</evidence>
<dbReference type="GO" id="GO:0005524">
    <property type="term" value="F:ATP binding"/>
    <property type="evidence" value="ECO:0007669"/>
    <property type="project" value="InterPro"/>
</dbReference>
<organism evidence="4 5">
    <name type="scientific">Eptatretus burgeri</name>
    <name type="common">Inshore hagfish</name>
    <dbReference type="NCBI Taxonomy" id="7764"/>
    <lineage>
        <taxon>Eukaryota</taxon>
        <taxon>Metazoa</taxon>
        <taxon>Chordata</taxon>
        <taxon>Craniata</taxon>
        <taxon>Vertebrata</taxon>
        <taxon>Cyclostomata</taxon>
        <taxon>Myxini</taxon>
        <taxon>Myxiniformes</taxon>
        <taxon>Myxinidae</taxon>
        <taxon>Eptatretinae</taxon>
        <taxon>Eptatretus</taxon>
    </lineage>
</organism>
<dbReference type="GO" id="GO:0043539">
    <property type="term" value="F:protein serine/threonine kinase activator activity"/>
    <property type="evidence" value="ECO:0007669"/>
    <property type="project" value="InterPro"/>
</dbReference>
<dbReference type="Proteomes" id="UP000694388">
    <property type="component" value="Unplaced"/>
</dbReference>
<evidence type="ECO:0000256" key="2">
    <source>
        <dbReference type="ARBA" id="ARBA00034653"/>
    </source>
</evidence>
<comment type="function">
    <text evidence="2">Pseudokinase which, in complex with CAB39/MO25 (CAB39/MO25alpha or CAB39L/MO25beta), binds to and activates STK11/LKB1. Adopts a closed conformation typical of active protein kinases and binds STK11/LKB1 as a pseudosubstrate, promoting conformational change of STK11/LKB1 in an active conformation.</text>
</comment>
<feature type="domain" description="Protein kinase" evidence="3">
    <location>
        <begin position="50"/>
        <end position="338"/>
    </location>
</feature>
<dbReference type="GO" id="GO:0004672">
    <property type="term" value="F:protein kinase activity"/>
    <property type="evidence" value="ECO:0007669"/>
    <property type="project" value="InterPro"/>
</dbReference>
<dbReference type="Gene3D" id="3.30.200.20">
    <property type="entry name" value="Phosphorylase Kinase, domain 1"/>
    <property type="match status" value="1"/>
</dbReference>
<evidence type="ECO:0000256" key="1">
    <source>
        <dbReference type="ARBA" id="ARBA00008874"/>
    </source>
</evidence>
<dbReference type="InterPro" id="IPR011009">
    <property type="entry name" value="Kinase-like_dom_sf"/>
</dbReference>
<dbReference type="Pfam" id="PF00069">
    <property type="entry name" value="Pkinase"/>
    <property type="match status" value="1"/>
</dbReference>
<dbReference type="Ensembl" id="ENSEBUT00000005093.1">
    <property type="protein sequence ID" value="ENSEBUP00000004655.1"/>
    <property type="gene ID" value="ENSEBUG00000003234.1"/>
</dbReference>
<evidence type="ECO:0000313" key="4">
    <source>
        <dbReference type="Ensembl" id="ENSEBUP00000004655.1"/>
    </source>
</evidence>
<dbReference type="InterPro" id="IPR047173">
    <property type="entry name" value="STRAD_A/B-like"/>
</dbReference>
<dbReference type="InterPro" id="IPR000719">
    <property type="entry name" value="Prot_kinase_dom"/>
</dbReference>
<dbReference type="OMA" id="INGVMPF"/>
<reference evidence="4" key="1">
    <citation type="submission" date="2025-08" db="UniProtKB">
        <authorList>
            <consortium name="Ensembl"/>
        </authorList>
    </citation>
    <scope>IDENTIFICATION</scope>
</reference>
<sequence>MPLFRCSCLAVRSPREVLHDDDAQQVLTSSVDLRLKSTTMQMYQANPHHYQVLVEIGSGFEELVVVNLAKHLPSRSLVALRRVNLDSCSHEHLSLLQGELHTSQLFQHPNLLPYWATFIVEDELWAVTPLMDYGSARDLLSSRFPNGLPEGVIAHLLQETLRGLDYVHRMGYIHRAVRASHVLVCREGRVRLSGLRCCLPLEGSGRRGTVAHSFPAHAHLSLPWFSPELLRQNLQGYSTKSDIYSVGILACELANGHVPFKDMPMTQMLLEKLNGTVPCLLDVHTIPPEELDANDGLTSTHPYRRSFSTAFHDFTNLCFRNDPHRRPSAATLLNHQFFKQARRKLGEALLDLLAPAAPLADLAAAPPENHNGLDDVTARLEQLQTDDWDF</sequence>
<dbReference type="GO" id="GO:0006611">
    <property type="term" value="P:protein export from nucleus"/>
    <property type="evidence" value="ECO:0007669"/>
    <property type="project" value="TreeGrafter"/>
</dbReference>
<dbReference type="AlphaFoldDB" id="A0A8C4NCG2"/>
<dbReference type="GeneTree" id="ENSGT00940000158827"/>
<dbReference type="GO" id="GO:1902554">
    <property type="term" value="C:serine/threonine protein kinase complex"/>
    <property type="evidence" value="ECO:0007669"/>
    <property type="project" value="TreeGrafter"/>
</dbReference>
<dbReference type="PANTHER" id="PTHR48014:SF21">
    <property type="entry name" value="SERINE_THREONINE-PROTEIN KINASE FRAY2"/>
    <property type="match status" value="1"/>
</dbReference>
<dbReference type="PROSITE" id="PS50011">
    <property type="entry name" value="PROTEIN_KINASE_DOM"/>
    <property type="match status" value="1"/>
</dbReference>
<comment type="similarity">
    <text evidence="1">Belongs to the protein kinase superfamily. STE Ser/Thr protein kinase family. STE20 subfamily.</text>
</comment>